<keyword evidence="1" id="KW-1133">Transmembrane helix</keyword>
<protein>
    <recommendedName>
        <fullName evidence="4">DUF2269 domain-containing protein</fullName>
    </recommendedName>
</protein>
<comment type="caution">
    <text evidence="2">The sequence shown here is derived from an EMBL/GenBank/DDBJ whole genome shotgun (WGS) entry which is preliminary data.</text>
</comment>
<evidence type="ECO:0008006" key="4">
    <source>
        <dbReference type="Google" id="ProtNLM"/>
    </source>
</evidence>
<evidence type="ECO:0000256" key="1">
    <source>
        <dbReference type="SAM" id="Phobius"/>
    </source>
</evidence>
<dbReference type="Proteomes" id="UP000245370">
    <property type="component" value="Unassembled WGS sequence"/>
</dbReference>
<evidence type="ECO:0000313" key="3">
    <source>
        <dbReference type="Proteomes" id="UP000245370"/>
    </source>
</evidence>
<name>A0A2U2XAG6_9FLAO</name>
<feature type="transmembrane region" description="Helical" evidence="1">
    <location>
        <begin position="120"/>
        <end position="139"/>
    </location>
</feature>
<sequence length="140" mass="15457">MRDLMLILHFIGLAMGLGTAFAHAFLGFASSKLSKEEAGKLRKNTHILGSMGTIGLVLLFVSGVYLILPYWNALLMLPLLLAKLILFVLLIVFLSIIKFLENKAMKSVNPDPYLKKLEIIGKFSLLTSTTIVVLAVLVFH</sequence>
<dbReference type="EMBL" id="QFRJ01000011">
    <property type="protein sequence ID" value="PWH84789.1"/>
    <property type="molecule type" value="Genomic_DNA"/>
</dbReference>
<reference evidence="2 3" key="1">
    <citation type="submission" date="2018-05" db="EMBL/GenBank/DDBJ databases">
        <title>Brumimicrobium oceani sp. nov., isolated from coastal sediment.</title>
        <authorList>
            <person name="Kou Y."/>
        </authorList>
    </citation>
    <scope>NUCLEOTIDE SEQUENCE [LARGE SCALE GENOMIC DNA]</scope>
    <source>
        <strain evidence="2 3">C305</strain>
    </source>
</reference>
<feature type="transmembrane region" description="Helical" evidence="1">
    <location>
        <begin position="47"/>
        <end position="68"/>
    </location>
</feature>
<dbReference type="OrthoDB" id="981758at2"/>
<feature type="transmembrane region" description="Helical" evidence="1">
    <location>
        <begin position="80"/>
        <end position="100"/>
    </location>
</feature>
<accession>A0A2U2XAG6</accession>
<dbReference type="RefSeq" id="WP_109360196.1">
    <property type="nucleotide sequence ID" value="NZ_QFRJ01000011.1"/>
</dbReference>
<keyword evidence="3" id="KW-1185">Reference proteome</keyword>
<reference evidence="2 3" key="2">
    <citation type="submission" date="2018-05" db="EMBL/GenBank/DDBJ databases">
        <authorList>
            <person name="Lanie J.A."/>
            <person name="Ng W.-L."/>
            <person name="Kazmierczak K.M."/>
            <person name="Andrzejewski T.M."/>
            <person name="Davidsen T.M."/>
            <person name="Wayne K.J."/>
            <person name="Tettelin H."/>
            <person name="Glass J.I."/>
            <person name="Rusch D."/>
            <person name="Podicherti R."/>
            <person name="Tsui H.-C.T."/>
            <person name="Winkler M.E."/>
        </authorList>
    </citation>
    <scope>NUCLEOTIDE SEQUENCE [LARGE SCALE GENOMIC DNA]</scope>
    <source>
        <strain evidence="2 3">C305</strain>
    </source>
</reference>
<feature type="transmembrane region" description="Helical" evidence="1">
    <location>
        <begin position="6"/>
        <end position="26"/>
    </location>
</feature>
<proteinExistence type="predicted"/>
<dbReference type="AlphaFoldDB" id="A0A2U2XAG6"/>
<organism evidence="2 3">
    <name type="scientific">Brumimicrobium oceani</name>
    <dbReference type="NCBI Taxonomy" id="2100725"/>
    <lineage>
        <taxon>Bacteria</taxon>
        <taxon>Pseudomonadati</taxon>
        <taxon>Bacteroidota</taxon>
        <taxon>Flavobacteriia</taxon>
        <taxon>Flavobacteriales</taxon>
        <taxon>Crocinitomicaceae</taxon>
        <taxon>Brumimicrobium</taxon>
    </lineage>
</organism>
<keyword evidence="1" id="KW-0812">Transmembrane</keyword>
<keyword evidence="1" id="KW-0472">Membrane</keyword>
<evidence type="ECO:0000313" key="2">
    <source>
        <dbReference type="EMBL" id="PWH84789.1"/>
    </source>
</evidence>
<gene>
    <name evidence="2" type="ORF">DIT68_12725</name>
</gene>